<dbReference type="OrthoDB" id="20507at2759"/>
<dbReference type="GO" id="GO:0006397">
    <property type="term" value="P:mRNA processing"/>
    <property type="evidence" value="ECO:0007669"/>
    <property type="project" value="InterPro"/>
</dbReference>
<organism evidence="4">
    <name type="scientific">Naegleria gruberi</name>
    <name type="common">Amoeba</name>
    <dbReference type="NCBI Taxonomy" id="5762"/>
    <lineage>
        <taxon>Eukaryota</taxon>
        <taxon>Discoba</taxon>
        <taxon>Heterolobosea</taxon>
        <taxon>Tetramitia</taxon>
        <taxon>Eutetramitia</taxon>
        <taxon>Vahlkampfiidae</taxon>
        <taxon>Naegleria</taxon>
    </lineage>
</organism>
<dbReference type="KEGG" id="ngr:NAEGRDRAFT_45689"/>
<dbReference type="InterPro" id="IPR011666">
    <property type="entry name" value="DUF1604"/>
</dbReference>
<proteinExistence type="predicted"/>
<gene>
    <name evidence="3" type="ORF">NAEGRDRAFT_45689</name>
</gene>
<dbReference type="EMBL" id="GG738847">
    <property type="protein sequence ID" value="EFC49713.1"/>
    <property type="molecule type" value="Genomic_DNA"/>
</dbReference>
<feature type="domain" description="G-patch" evidence="2">
    <location>
        <begin position="217"/>
        <end position="272"/>
    </location>
</feature>
<dbReference type="eggNOG" id="KOG2138">
    <property type="taxonomic scope" value="Eukaryota"/>
</dbReference>
<keyword evidence="4" id="KW-1185">Reference proteome</keyword>
<feature type="compositionally biased region" description="Basic residues" evidence="1">
    <location>
        <begin position="654"/>
        <end position="672"/>
    </location>
</feature>
<accession>D2V0G0</accession>
<evidence type="ECO:0000259" key="2">
    <source>
        <dbReference type="PROSITE" id="PS50174"/>
    </source>
</evidence>
<dbReference type="GO" id="GO:0005634">
    <property type="term" value="C:nucleus"/>
    <property type="evidence" value="ECO:0007669"/>
    <property type="project" value="TreeGrafter"/>
</dbReference>
<dbReference type="Pfam" id="PF07713">
    <property type="entry name" value="DUF1604"/>
    <property type="match status" value="1"/>
</dbReference>
<feature type="compositionally biased region" description="Polar residues" evidence="1">
    <location>
        <begin position="414"/>
        <end position="437"/>
    </location>
</feature>
<feature type="compositionally biased region" description="Basic and acidic residues" evidence="1">
    <location>
        <begin position="399"/>
        <end position="408"/>
    </location>
</feature>
<dbReference type="Proteomes" id="UP000006671">
    <property type="component" value="Unassembled WGS sequence"/>
</dbReference>
<dbReference type="InParanoid" id="D2V0G0"/>
<dbReference type="STRING" id="5762.D2V0G0"/>
<feature type="compositionally biased region" description="Basic and acidic residues" evidence="1">
    <location>
        <begin position="438"/>
        <end position="451"/>
    </location>
</feature>
<dbReference type="AlphaFoldDB" id="D2V0G0"/>
<feature type="compositionally biased region" description="Low complexity" evidence="1">
    <location>
        <begin position="11"/>
        <end position="36"/>
    </location>
</feature>
<reference evidence="3 4" key="1">
    <citation type="journal article" date="2010" name="Cell">
        <title>The genome of Naegleria gruberi illuminates early eukaryotic versatility.</title>
        <authorList>
            <person name="Fritz-Laylin L.K."/>
            <person name="Prochnik S.E."/>
            <person name="Ginger M.L."/>
            <person name="Dacks J.B."/>
            <person name="Carpenter M.L."/>
            <person name="Field M.C."/>
            <person name="Kuo A."/>
            <person name="Paredez A."/>
            <person name="Chapman J."/>
            <person name="Pham J."/>
            <person name="Shu S."/>
            <person name="Neupane R."/>
            <person name="Cipriano M."/>
            <person name="Mancuso J."/>
            <person name="Tu H."/>
            <person name="Salamov A."/>
            <person name="Lindquist E."/>
            <person name="Shapiro H."/>
            <person name="Lucas S."/>
            <person name="Grigoriev I.V."/>
            <person name="Cande W.Z."/>
            <person name="Fulton C."/>
            <person name="Rokhsar D.S."/>
            <person name="Dawson S.C."/>
        </authorList>
    </citation>
    <scope>NUCLEOTIDE SEQUENCE [LARGE SCALE GENOMIC DNA]</scope>
    <source>
        <strain evidence="3 4">NEG-M</strain>
    </source>
</reference>
<dbReference type="PROSITE" id="PS50174">
    <property type="entry name" value="G_PATCH"/>
    <property type="match status" value="1"/>
</dbReference>
<dbReference type="PANTHER" id="PTHR13384">
    <property type="entry name" value="G PATCH DOMAIN-CONTAINING PROTEIN 1"/>
    <property type="match status" value="1"/>
</dbReference>
<feature type="region of interest" description="Disordered" evidence="1">
    <location>
        <begin position="641"/>
        <end position="672"/>
    </location>
</feature>
<evidence type="ECO:0000256" key="1">
    <source>
        <dbReference type="SAM" id="MobiDB-lite"/>
    </source>
</evidence>
<feature type="compositionally biased region" description="Polar residues" evidence="1">
    <location>
        <begin position="386"/>
        <end position="398"/>
    </location>
</feature>
<feature type="region of interest" description="Disordered" evidence="1">
    <location>
        <begin position="385"/>
        <end position="451"/>
    </location>
</feature>
<feature type="compositionally biased region" description="Basic residues" evidence="1">
    <location>
        <begin position="1"/>
        <end position="10"/>
    </location>
</feature>
<evidence type="ECO:0000313" key="3">
    <source>
        <dbReference type="EMBL" id="EFC49713.1"/>
    </source>
</evidence>
<dbReference type="GeneID" id="8861784"/>
<dbReference type="OMA" id="FNVYPMK"/>
<dbReference type="Pfam" id="PF01585">
    <property type="entry name" value="G-patch"/>
    <property type="match status" value="1"/>
</dbReference>
<dbReference type="GO" id="GO:0003723">
    <property type="term" value="F:RNA binding"/>
    <property type="evidence" value="ECO:0007669"/>
    <property type="project" value="TreeGrafter"/>
</dbReference>
<dbReference type="VEuPathDB" id="AmoebaDB:NAEGRDRAFT_45689"/>
<protein>
    <submittedName>
        <fullName evidence="3">Predicted protein</fullName>
    </submittedName>
</protein>
<dbReference type="InterPro" id="IPR000467">
    <property type="entry name" value="G_patch_dom"/>
</dbReference>
<feature type="region of interest" description="Disordered" evidence="1">
    <location>
        <begin position="1"/>
        <end position="75"/>
    </location>
</feature>
<dbReference type="PANTHER" id="PTHR13384:SF19">
    <property type="entry name" value="G PATCH DOMAIN-CONTAINING PROTEIN 1"/>
    <property type="match status" value="1"/>
</dbReference>
<dbReference type="RefSeq" id="XP_002682457.1">
    <property type="nucleotide sequence ID" value="XM_002682411.1"/>
</dbReference>
<sequence>MFNHHSKHNNHQQYQQRNNRAHQQGTSSNNHHGGFSSHHESRAGLGHSQINSSSSHNRRRNNQTLFGTPIFDGDEENERELKAHNQERYTSEHQQYATDEKGRRRFHGAFTGGYSAGYFNTVGSKEGWNPSNDFRLERKITDFMDEEDMKEIFGLSGSKQVQATDKFMKVTNKVIADPISDLFGGKINSSDQRHLEALFGSSEKLISLNDRSYDSNETNIGYSLLKKMGWIPSKGIGVKSYSKTDSVELHTDSKLSTVIIKEDKCGIGYKHSTLNDILNIQKPVHNNKKNTTEEEYYQEDDMSNYDIDLRTTQESEENTWDEKLIFIKSKQPFLNQTKYLPPKVPEDFVPNHIFNTEAIKKEYKKLDHKIQLHLMAAEERRKKLFESTNLNQKSVESSRQSEKSKEMQQHLAKSMSNRFVSSSDNGSTEASKSSTTRVNREKSRTISDWRPEPLLSKRFGCNPISIPVNTTTETTQKQSHVLAKDFIVEQNPDQSVKNQDKMEDGARPSIDLFKQVFETKVRNIIEHDDEVVPSNRIHTPQQTKSNEKSEDILSFDSVNSLKDIVKEMKESKGEVSSHSLIEKRKAVLESMKSKEKKEKKEVEVVEKKEEKKKLDFNVYPMKRDSTTSYIAQLESRISDIRKMLDSSSDDEERKKRKKHKKEKKEKKKRKQE</sequence>
<evidence type="ECO:0000313" key="4">
    <source>
        <dbReference type="Proteomes" id="UP000006671"/>
    </source>
</evidence>
<name>D2V0G0_NAEGR</name>